<dbReference type="GO" id="GO:0006508">
    <property type="term" value="P:proteolysis"/>
    <property type="evidence" value="ECO:0007669"/>
    <property type="project" value="UniProtKB-KW"/>
</dbReference>
<evidence type="ECO:0000256" key="1">
    <source>
        <dbReference type="ARBA" id="ARBA00007447"/>
    </source>
</evidence>
<dbReference type="PANTHER" id="PTHR47966:SF6">
    <property type="entry name" value="PEPTIDASE A1 DOMAIN-CONTAINING PROTEIN"/>
    <property type="match status" value="1"/>
</dbReference>
<evidence type="ECO:0000313" key="7">
    <source>
        <dbReference type="Proteomes" id="UP000663826"/>
    </source>
</evidence>
<keyword evidence="4" id="KW-0732">Signal</keyword>
<keyword evidence="3" id="KW-0645">Protease</keyword>
<dbReference type="Gene3D" id="2.40.70.10">
    <property type="entry name" value="Acid Proteases"/>
    <property type="match status" value="2"/>
</dbReference>
<reference evidence="6" key="1">
    <citation type="submission" date="2021-01" db="EMBL/GenBank/DDBJ databases">
        <authorList>
            <person name="Kaushik A."/>
        </authorList>
    </citation>
    <scope>NUCLEOTIDE SEQUENCE</scope>
    <source>
        <strain evidence="6">AG1-1B</strain>
    </source>
</reference>
<keyword evidence="2 3" id="KW-0064">Aspartyl protease</keyword>
<dbReference type="InterPro" id="IPR033121">
    <property type="entry name" value="PEPTIDASE_A1"/>
</dbReference>
<comment type="caution">
    <text evidence="6">The sequence shown here is derived from an EMBL/GenBank/DDBJ whole genome shotgun (WGS) entry which is preliminary data.</text>
</comment>
<evidence type="ECO:0000259" key="5">
    <source>
        <dbReference type="PROSITE" id="PS51767"/>
    </source>
</evidence>
<dbReference type="PROSITE" id="PS51767">
    <property type="entry name" value="PEPTIDASE_A1"/>
    <property type="match status" value="1"/>
</dbReference>
<dbReference type="EMBL" id="CAJMWQ010000880">
    <property type="protein sequence ID" value="CAE6391767.1"/>
    <property type="molecule type" value="Genomic_DNA"/>
</dbReference>
<evidence type="ECO:0000256" key="4">
    <source>
        <dbReference type="SAM" id="SignalP"/>
    </source>
</evidence>
<dbReference type="InterPro" id="IPR001461">
    <property type="entry name" value="Aspartic_peptidase_A1"/>
</dbReference>
<feature type="domain" description="Peptidase A1" evidence="5">
    <location>
        <begin position="1"/>
        <end position="363"/>
    </location>
</feature>
<feature type="chain" id="PRO_5034946096" description="Peptidase A1 domain-containing protein" evidence="4">
    <location>
        <begin position="20"/>
        <end position="481"/>
    </location>
</feature>
<dbReference type="AlphaFoldDB" id="A0A8H3A1G8"/>
<dbReference type="Proteomes" id="UP000663826">
    <property type="component" value="Unassembled WGS sequence"/>
</dbReference>
<dbReference type="InterPro" id="IPR034164">
    <property type="entry name" value="Pepsin-like_dom"/>
</dbReference>
<evidence type="ECO:0000256" key="3">
    <source>
        <dbReference type="RuleBase" id="RU000454"/>
    </source>
</evidence>
<evidence type="ECO:0000256" key="2">
    <source>
        <dbReference type="ARBA" id="ARBA00022750"/>
    </source>
</evidence>
<organism evidence="6 7">
    <name type="scientific">Rhizoctonia solani</name>
    <dbReference type="NCBI Taxonomy" id="456999"/>
    <lineage>
        <taxon>Eukaryota</taxon>
        <taxon>Fungi</taxon>
        <taxon>Dikarya</taxon>
        <taxon>Basidiomycota</taxon>
        <taxon>Agaricomycotina</taxon>
        <taxon>Agaricomycetes</taxon>
        <taxon>Cantharellales</taxon>
        <taxon>Ceratobasidiaceae</taxon>
        <taxon>Rhizoctonia</taxon>
    </lineage>
</organism>
<gene>
    <name evidence="6" type="ORF">RDB_LOCUS25832</name>
</gene>
<keyword evidence="3" id="KW-0378">Hydrolase</keyword>
<dbReference type="InterPro" id="IPR021109">
    <property type="entry name" value="Peptidase_aspartic_dom_sf"/>
</dbReference>
<dbReference type="Pfam" id="PF00026">
    <property type="entry name" value="Asp"/>
    <property type="match status" value="1"/>
</dbReference>
<dbReference type="PRINTS" id="PR00792">
    <property type="entry name" value="PEPSIN"/>
</dbReference>
<protein>
    <recommendedName>
        <fullName evidence="5">Peptidase A1 domain-containing protein</fullName>
    </recommendedName>
</protein>
<proteinExistence type="inferred from homology"/>
<comment type="similarity">
    <text evidence="1 3">Belongs to the peptidase A1 family.</text>
</comment>
<accession>A0A8H3A1G8</accession>
<evidence type="ECO:0000313" key="6">
    <source>
        <dbReference type="EMBL" id="CAE6391767.1"/>
    </source>
</evidence>
<dbReference type="SUPFAM" id="SSF50630">
    <property type="entry name" value="Acid proteases"/>
    <property type="match status" value="1"/>
</dbReference>
<sequence length="481" mass="50947">MWHLSVSAFSLGLALTVVAAPTPAQPKILRRLTPGANVISLSRTNSITDLATGQFNETFCMAHMTYLERKQYANAMAPLTFDSPSTLAVLSEYWGGSPTSAKTANNFQISFGDGSAVRANVFTDTVSIGGLAITNSGVGAVTQLSQSFTNAGGDTSDGLMGMAFPVLAESKQTPYFTNLAKLSPTQGMVSFKFVGKNAPGSELTVGGMNTAAFTGQVAFSPVLTTQGQPPSFWTINMGQASVGGKPVQTTSQLATIDTGTSVVIAPQADAQAIYAAIPGSNLGQNGLFTYPCSANPDVALNFAGQNFNIKAADMSLGSDATNTTCVGAIVPSAQRNAWLVGDSFLKNVYTGRVGARCLNSPFSADLGLHGYLIHPTAVYTFEPRVDFCGEATRLSHLEKLMRLDDTAITGNRHRDGVPDWHVCLDETPWWALEFFRTLPLSYSLQLLTITMIANVEIVNYCGDNCTCGDSCSCANCPTHKK</sequence>
<name>A0A8H3A1G8_9AGAM</name>
<dbReference type="PROSITE" id="PS00141">
    <property type="entry name" value="ASP_PROTEASE"/>
    <property type="match status" value="1"/>
</dbReference>
<dbReference type="InterPro" id="IPR001969">
    <property type="entry name" value="Aspartic_peptidase_AS"/>
</dbReference>
<dbReference type="PANTHER" id="PTHR47966">
    <property type="entry name" value="BETA-SITE APP-CLEAVING ENZYME, ISOFORM A-RELATED"/>
    <property type="match status" value="1"/>
</dbReference>
<dbReference type="CDD" id="cd05471">
    <property type="entry name" value="pepsin_like"/>
    <property type="match status" value="1"/>
</dbReference>
<feature type="signal peptide" evidence="4">
    <location>
        <begin position="1"/>
        <end position="19"/>
    </location>
</feature>
<dbReference type="GO" id="GO:0004190">
    <property type="term" value="F:aspartic-type endopeptidase activity"/>
    <property type="evidence" value="ECO:0007669"/>
    <property type="project" value="UniProtKB-KW"/>
</dbReference>